<evidence type="ECO:0000256" key="1">
    <source>
        <dbReference type="SAM" id="MobiDB-lite"/>
    </source>
</evidence>
<comment type="caution">
    <text evidence="2">The sequence shown here is derived from an EMBL/GenBank/DDBJ whole genome shotgun (WGS) entry which is preliminary data.</text>
</comment>
<accession>A0A246BSW8</accession>
<evidence type="ECO:0000313" key="3">
    <source>
        <dbReference type="Proteomes" id="UP000197208"/>
    </source>
</evidence>
<name>A0A246BSW8_9DEIO</name>
<dbReference type="Proteomes" id="UP000197208">
    <property type="component" value="Unassembled WGS sequence"/>
</dbReference>
<protein>
    <submittedName>
        <fullName evidence="2">Uncharacterized protein</fullName>
    </submittedName>
</protein>
<organism evidence="2 3">
    <name type="scientific">Deinococcus indicus</name>
    <dbReference type="NCBI Taxonomy" id="223556"/>
    <lineage>
        <taxon>Bacteria</taxon>
        <taxon>Thermotogati</taxon>
        <taxon>Deinococcota</taxon>
        <taxon>Deinococci</taxon>
        <taxon>Deinococcales</taxon>
        <taxon>Deinococcaceae</taxon>
        <taxon>Deinococcus</taxon>
    </lineage>
</organism>
<dbReference type="RefSeq" id="WP_088246800.1">
    <property type="nucleotide sequence ID" value="NZ_BNAM01000024.1"/>
</dbReference>
<evidence type="ECO:0000313" key="2">
    <source>
        <dbReference type="EMBL" id="OWL98765.1"/>
    </source>
</evidence>
<gene>
    <name evidence="2" type="ORF">CBQ26_01290</name>
</gene>
<feature type="compositionally biased region" description="Polar residues" evidence="1">
    <location>
        <begin position="108"/>
        <end position="121"/>
    </location>
</feature>
<proteinExistence type="predicted"/>
<dbReference type="EMBL" id="NHMK01000005">
    <property type="protein sequence ID" value="OWL98765.1"/>
    <property type="molecule type" value="Genomic_DNA"/>
</dbReference>
<sequence>MSLTADLHCEIREVGGHWWPIATFQIGSARRFRQALHGAGPVPPDVSYVLRDRYDEQVTAYPDEVCGATFVTTQELSLLLNAALWLTAEERERIPPHAYGEYGGRTGGVQNRPSPPSTRNGRGSHFQIV</sequence>
<dbReference type="AlphaFoldDB" id="A0A246BSW8"/>
<keyword evidence="3" id="KW-1185">Reference proteome</keyword>
<dbReference type="OrthoDB" id="71902at2"/>
<reference evidence="2 3" key="1">
    <citation type="submission" date="2017-05" db="EMBL/GenBank/DDBJ databases">
        <title>De novo genome assembly of Deniococcus indicus strain DR1.</title>
        <authorList>
            <person name="Chauhan D."/>
            <person name="Yennamalli R.M."/>
            <person name="Priyadarshini R."/>
        </authorList>
    </citation>
    <scope>NUCLEOTIDE SEQUENCE [LARGE SCALE GENOMIC DNA]</scope>
    <source>
        <strain evidence="2 3">DR1</strain>
    </source>
</reference>
<feature type="region of interest" description="Disordered" evidence="1">
    <location>
        <begin position="97"/>
        <end position="129"/>
    </location>
</feature>